<name>A0A160JHV5_9PROT</name>
<dbReference type="SUPFAM" id="SSF64376">
    <property type="entry name" value="YlxR-like"/>
    <property type="match status" value="1"/>
</dbReference>
<dbReference type="PANTHER" id="PTHR34215:SF1">
    <property type="entry name" value="YLXR DOMAIN-CONTAINING PROTEIN"/>
    <property type="match status" value="1"/>
</dbReference>
<dbReference type="STRING" id="1226968.A6A40_12355"/>
<dbReference type="OrthoDB" id="9799836at2"/>
<dbReference type="Gene3D" id="3.30.1230.10">
    <property type="entry name" value="YlxR-like"/>
    <property type="match status" value="1"/>
</dbReference>
<reference evidence="3 4" key="1">
    <citation type="journal article" date="2013" name="Int. J. Syst. Evol. Microbiol.">
        <title>Azospirillum humicireducens sp. nov., a nitrogen-fixing bacterium isolated from a microbial fuel cell.</title>
        <authorList>
            <person name="Zhou S."/>
            <person name="Han L."/>
            <person name="Wang Y."/>
            <person name="Yang G."/>
            <person name="Zhuang L."/>
            <person name="Hu P."/>
        </authorList>
    </citation>
    <scope>NUCLEOTIDE SEQUENCE [LARGE SCALE GENOMIC DNA]</scope>
    <source>
        <strain evidence="3 4">SgZ-5</strain>
    </source>
</reference>
<proteinExistence type="predicted"/>
<dbReference type="SUPFAM" id="SSF55315">
    <property type="entry name" value="L30e-like"/>
    <property type="match status" value="1"/>
</dbReference>
<dbReference type="KEGG" id="ahu:A6A40_12355"/>
<sequence length="266" mass="27931">MTERNDERTPTAAADAVPDQELAPDDGAGTDRLPADDEKGPLRRCIASGTVGPKESMIRFVIGPDGEVVPDLEERLPGRGLWVTADRDALAKALGKSVFAKAARRAVKLPPDLAERLERLLERRCLHALGLARRAGHVLAGYEKVREALRANQVGRAGPPPALLVEAADGSLDQRGKVTALAPSLPVIDLFQSSALAAALGRDHAVHAVVARGRLAAGLARDAARLRGLKGPLGNLDLKGPLGDRDAHQESDKGLGVGDTAGRPAM</sequence>
<feature type="region of interest" description="Disordered" evidence="1">
    <location>
        <begin position="1"/>
        <end position="43"/>
    </location>
</feature>
<evidence type="ECO:0000313" key="3">
    <source>
        <dbReference type="EMBL" id="ANC92620.1"/>
    </source>
</evidence>
<dbReference type="InterPro" id="IPR007393">
    <property type="entry name" value="YlxR_dom"/>
</dbReference>
<dbReference type="AlphaFoldDB" id="A0A160JHV5"/>
<feature type="region of interest" description="Disordered" evidence="1">
    <location>
        <begin position="235"/>
        <end position="266"/>
    </location>
</feature>
<dbReference type="InterPro" id="IPR029064">
    <property type="entry name" value="Ribosomal_eL30-like_sf"/>
</dbReference>
<accession>A0A160JHV5</accession>
<evidence type="ECO:0000259" key="2">
    <source>
        <dbReference type="Pfam" id="PF04296"/>
    </source>
</evidence>
<dbReference type="RefSeq" id="WP_063635666.1">
    <property type="nucleotide sequence ID" value="NZ_CP015285.1"/>
</dbReference>
<gene>
    <name evidence="3" type="ORF">A6A40_12355</name>
</gene>
<evidence type="ECO:0000313" key="4">
    <source>
        <dbReference type="Proteomes" id="UP000077405"/>
    </source>
</evidence>
<dbReference type="Pfam" id="PF04296">
    <property type="entry name" value="YlxR"/>
    <property type="match status" value="1"/>
</dbReference>
<dbReference type="NCBIfam" id="NF006622">
    <property type="entry name" value="PRK09190.1"/>
    <property type="match status" value="1"/>
</dbReference>
<dbReference type="Proteomes" id="UP000077405">
    <property type="component" value="Chromosome"/>
</dbReference>
<feature type="domain" description="YlxR" evidence="2">
    <location>
        <begin position="43"/>
        <end position="118"/>
    </location>
</feature>
<dbReference type="InterPro" id="IPR037465">
    <property type="entry name" value="YlxR"/>
</dbReference>
<feature type="compositionally biased region" description="Basic and acidic residues" evidence="1">
    <location>
        <begin position="242"/>
        <end position="253"/>
    </location>
</feature>
<evidence type="ECO:0000256" key="1">
    <source>
        <dbReference type="SAM" id="MobiDB-lite"/>
    </source>
</evidence>
<protein>
    <submittedName>
        <fullName evidence="3">RNA-binding protein</fullName>
    </submittedName>
</protein>
<dbReference type="CDD" id="cd00279">
    <property type="entry name" value="YlxR"/>
    <property type="match status" value="1"/>
</dbReference>
<organism evidence="3 4">
    <name type="scientific">Azospirillum humicireducens</name>
    <dbReference type="NCBI Taxonomy" id="1226968"/>
    <lineage>
        <taxon>Bacteria</taxon>
        <taxon>Pseudomonadati</taxon>
        <taxon>Pseudomonadota</taxon>
        <taxon>Alphaproteobacteria</taxon>
        <taxon>Rhodospirillales</taxon>
        <taxon>Azospirillaceae</taxon>
        <taxon>Azospirillum</taxon>
    </lineage>
</organism>
<dbReference type="InterPro" id="IPR035931">
    <property type="entry name" value="YlxR-like_sf"/>
</dbReference>
<keyword evidence="4" id="KW-1185">Reference proteome</keyword>
<dbReference type="Gene3D" id="3.30.1330.30">
    <property type="match status" value="1"/>
</dbReference>
<dbReference type="PANTHER" id="PTHR34215">
    <property type="entry name" value="BLL0784 PROTEIN"/>
    <property type="match status" value="1"/>
</dbReference>
<dbReference type="EMBL" id="CP015285">
    <property type="protein sequence ID" value="ANC92620.1"/>
    <property type="molecule type" value="Genomic_DNA"/>
</dbReference>